<feature type="compositionally biased region" description="Polar residues" evidence="1">
    <location>
        <begin position="16"/>
        <end position="27"/>
    </location>
</feature>
<dbReference type="AlphaFoldDB" id="A0A017S2G3"/>
<gene>
    <name evidence="2" type="ORF">EURHEDRAFT_390428</name>
</gene>
<proteinExistence type="predicted"/>
<accession>A0A017S2G3</accession>
<reference evidence="3" key="1">
    <citation type="journal article" date="2014" name="Nat. Commun.">
        <title>Genomic adaptations of the halophilic Dead Sea filamentous fungus Eurotium rubrum.</title>
        <authorList>
            <person name="Kis-Papo T."/>
            <person name="Weig A.R."/>
            <person name="Riley R."/>
            <person name="Persoh D."/>
            <person name="Salamov A."/>
            <person name="Sun H."/>
            <person name="Lipzen A."/>
            <person name="Wasser S.P."/>
            <person name="Rambold G."/>
            <person name="Grigoriev I.V."/>
            <person name="Nevo E."/>
        </authorList>
    </citation>
    <scope>NUCLEOTIDE SEQUENCE [LARGE SCALE GENOMIC DNA]</scope>
    <source>
        <strain evidence="3">CBS 135680</strain>
    </source>
</reference>
<name>A0A017S2G3_ASPRC</name>
<keyword evidence="3" id="KW-1185">Reference proteome</keyword>
<dbReference type="STRING" id="1388766.A0A017S2G3"/>
<evidence type="ECO:0000313" key="2">
    <source>
        <dbReference type="EMBL" id="EYE90365.1"/>
    </source>
</evidence>
<organism evidence="2 3">
    <name type="scientific">Aspergillus ruber (strain CBS 135680)</name>
    <dbReference type="NCBI Taxonomy" id="1388766"/>
    <lineage>
        <taxon>Eukaryota</taxon>
        <taxon>Fungi</taxon>
        <taxon>Dikarya</taxon>
        <taxon>Ascomycota</taxon>
        <taxon>Pezizomycotina</taxon>
        <taxon>Eurotiomycetes</taxon>
        <taxon>Eurotiomycetidae</taxon>
        <taxon>Eurotiales</taxon>
        <taxon>Aspergillaceae</taxon>
        <taxon>Aspergillus</taxon>
        <taxon>Aspergillus subgen. Aspergillus</taxon>
    </lineage>
</organism>
<dbReference type="HOGENOM" id="CLU_115465_0_0_1"/>
<dbReference type="OrthoDB" id="3544487at2759"/>
<dbReference type="RefSeq" id="XP_040634055.1">
    <property type="nucleotide sequence ID" value="XM_040779831.1"/>
</dbReference>
<feature type="region of interest" description="Disordered" evidence="1">
    <location>
        <begin position="1"/>
        <end position="62"/>
    </location>
</feature>
<feature type="compositionally biased region" description="Acidic residues" evidence="1">
    <location>
        <begin position="36"/>
        <end position="54"/>
    </location>
</feature>
<dbReference type="GeneID" id="63694955"/>
<dbReference type="Proteomes" id="UP000019804">
    <property type="component" value="Unassembled WGS sequence"/>
</dbReference>
<dbReference type="EMBL" id="KK088461">
    <property type="protein sequence ID" value="EYE90365.1"/>
    <property type="molecule type" value="Genomic_DNA"/>
</dbReference>
<evidence type="ECO:0000256" key="1">
    <source>
        <dbReference type="SAM" id="MobiDB-lite"/>
    </source>
</evidence>
<evidence type="ECO:0000313" key="3">
    <source>
        <dbReference type="Proteomes" id="UP000019804"/>
    </source>
</evidence>
<sequence length="209" mass="23936">MAPRSRPVGSDDNENQIDASSDLTKTFSDNGSDSDSTSDPELDSEDSDGEEEPSNDISNDEGQLLPEHYLTQAESLNVSQLRQQRYSDGTQERLNETRMYRNRYCRHIGVNPVQHWQWISDSDEAVCFLYAFFGWRCDICHSKNGWHCPGIGFKSLLDSFWKPWHLVLKQETASGLSKVIIVKVQDVIAIVAKEKGLELNRRPKKEHEY</sequence>
<protein>
    <submittedName>
        <fullName evidence="2">Uncharacterized protein</fullName>
    </submittedName>
</protein>